<dbReference type="Proteomes" id="UP000039217">
    <property type="component" value="Unassembled WGS sequence"/>
</dbReference>
<dbReference type="Proteomes" id="UP000050164">
    <property type="component" value="Unassembled WGS sequence"/>
</dbReference>
<reference evidence="6 7" key="1">
    <citation type="submission" date="2015-03" db="EMBL/GenBank/DDBJ databases">
        <authorList>
            <consortium name="Pathogen Informatics"/>
        </authorList>
    </citation>
    <scope>NUCLEOTIDE SEQUENCE [LARGE SCALE GENOMIC DNA]</scope>
    <source>
        <strain evidence="3 8">Bir 172</strain>
        <strain evidence="2 9">Bir 185</strain>
        <strain evidence="4 6">D00501624</strain>
        <strain evidence="5 7">P00601463</strain>
    </source>
</reference>
<evidence type="ECO:0000313" key="9">
    <source>
        <dbReference type="Proteomes" id="UP000050164"/>
    </source>
</evidence>
<dbReference type="Proteomes" id="UP000048600">
    <property type="component" value="Unassembled WGS sequence"/>
</dbReference>
<accession>A0A655CRJ9</accession>
<dbReference type="EMBL" id="CHKL01000205">
    <property type="protein sequence ID" value="COW26937.1"/>
    <property type="molecule type" value="Genomic_DNA"/>
</dbReference>
<dbReference type="EMBL" id="CQQC01000569">
    <property type="protein sequence ID" value="CNV22622.1"/>
    <property type="molecule type" value="Genomic_DNA"/>
</dbReference>
<feature type="compositionally biased region" description="Polar residues" evidence="1">
    <location>
        <begin position="85"/>
        <end position="94"/>
    </location>
</feature>
<gene>
    <name evidence="4" type="ORF">ERS007661_01858</name>
    <name evidence="5" type="ORF">ERS007741_02021</name>
    <name evidence="3" type="ORF">ERS027646_03421</name>
    <name evidence="2" type="ORF">ERS027659_03045</name>
</gene>
<dbReference type="Proteomes" id="UP000048948">
    <property type="component" value="Unassembled WGS sequence"/>
</dbReference>
<protein>
    <submittedName>
        <fullName evidence="3">Uncharacterized protein</fullName>
    </submittedName>
</protein>
<evidence type="ECO:0000256" key="1">
    <source>
        <dbReference type="SAM" id="MobiDB-lite"/>
    </source>
</evidence>
<evidence type="ECO:0000313" key="7">
    <source>
        <dbReference type="Proteomes" id="UP000048600"/>
    </source>
</evidence>
<sequence>MSALTSSMAVSWSTVSVKPNASSSSACHGVSGENACPGLACRLAYSETSSPAISRTARRALVLVLAQSLPPSRLSAGACPPTYRDSWSSESIGT</sequence>
<dbReference type="AlphaFoldDB" id="A0A655CRJ9"/>
<feature type="region of interest" description="Disordered" evidence="1">
    <location>
        <begin position="75"/>
        <end position="94"/>
    </location>
</feature>
<proteinExistence type="predicted"/>
<organism evidence="3 8">
    <name type="scientific">Mycobacterium tuberculosis</name>
    <dbReference type="NCBI Taxonomy" id="1773"/>
    <lineage>
        <taxon>Bacteria</taxon>
        <taxon>Bacillati</taxon>
        <taxon>Actinomycetota</taxon>
        <taxon>Actinomycetes</taxon>
        <taxon>Mycobacteriales</taxon>
        <taxon>Mycobacteriaceae</taxon>
        <taxon>Mycobacterium</taxon>
        <taxon>Mycobacterium tuberculosis complex</taxon>
    </lineage>
</organism>
<dbReference type="EMBL" id="CNGE01000801">
    <property type="protein sequence ID" value="CKT36299.1"/>
    <property type="molecule type" value="Genomic_DNA"/>
</dbReference>
<dbReference type="EMBL" id="CNFT01000819">
    <property type="protein sequence ID" value="CKS39746.1"/>
    <property type="molecule type" value="Genomic_DNA"/>
</dbReference>
<evidence type="ECO:0000313" key="8">
    <source>
        <dbReference type="Proteomes" id="UP000048948"/>
    </source>
</evidence>
<name>A0A655CRJ9_MYCTX</name>
<evidence type="ECO:0000313" key="5">
    <source>
        <dbReference type="EMBL" id="COW26937.1"/>
    </source>
</evidence>
<evidence type="ECO:0000313" key="6">
    <source>
        <dbReference type="Proteomes" id="UP000039217"/>
    </source>
</evidence>
<evidence type="ECO:0000313" key="2">
    <source>
        <dbReference type="EMBL" id="CKS39746.1"/>
    </source>
</evidence>
<evidence type="ECO:0000313" key="3">
    <source>
        <dbReference type="EMBL" id="CKT36299.1"/>
    </source>
</evidence>
<evidence type="ECO:0000313" key="4">
    <source>
        <dbReference type="EMBL" id="CNV22622.1"/>
    </source>
</evidence>